<evidence type="ECO:0000256" key="1">
    <source>
        <dbReference type="SAM" id="MobiDB-lite"/>
    </source>
</evidence>
<accession>A0ABU8RL45</accession>
<dbReference type="RefSeq" id="WP_339575078.1">
    <property type="nucleotide sequence ID" value="NZ_JBBIAA010000010.1"/>
</dbReference>
<organism evidence="4 5">
    <name type="scientific">Pseudokineococcus basanitobsidens</name>
    <dbReference type="NCBI Taxonomy" id="1926649"/>
    <lineage>
        <taxon>Bacteria</taxon>
        <taxon>Bacillati</taxon>
        <taxon>Actinomycetota</taxon>
        <taxon>Actinomycetes</taxon>
        <taxon>Kineosporiales</taxon>
        <taxon>Kineosporiaceae</taxon>
        <taxon>Pseudokineococcus</taxon>
    </lineage>
</organism>
<dbReference type="EMBL" id="JBBIAA010000010">
    <property type="protein sequence ID" value="MEJ5945694.1"/>
    <property type="molecule type" value="Genomic_DNA"/>
</dbReference>
<keyword evidence="5" id="KW-1185">Reference proteome</keyword>
<feature type="domain" description="CoA carboxyltransferase C-terminal" evidence="3">
    <location>
        <begin position="232"/>
        <end position="484"/>
    </location>
</feature>
<gene>
    <name evidence="4" type="ORF">WDZ17_10365</name>
</gene>
<dbReference type="PANTHER" id="PTHR43842:SF2">
    <property type="entry name" value="PROPIONYL-COA CARBOXYLASE BETA CHAIN, MITOCHONDRIAL"/>
    <property type="match status" value="1"/>
</dbReference>
<sequence length="484" mass="49957">MTAVTSRPPDAAPDQGGGEVDPKDPMHRLRTLFDAGTVEALTPADDSGMLAATGLVDGSPAVAFACDARVQGGAMGAAGSRVVLAAYERALADEVPVVGVWHSGGARLREGVVSLDAFGAVFAVMTRASGVVPQISVVVGPAAGGAAYGPALTDVVVLAPEGRVFVTGPDVVRSVTGEDVDAARLGGPEPHGRRSGVVHVVAESQDGAYAQARKLVHLLGAQGAMDVDGVAERDLSAHLPENVRRAYDVHPLVDDLLDSPAGHGADQGSLELHPRWAPNVVTTLGRMGGRTVGVVANNPLRLGGCLDSSSAEKAARFVRLCDSLGIPLVVVVDVPGYLPGVGQEWDGVVRRGAKLLHAFAESVVPRVTLVTRKTYGGAYIAMNSRSLGATRVFAWPTSEVAVMGAVAAVRILHRRRLAEVPADARAQVETELAAEHEKLSGGLARAVEIGVVDEVVEPVATRTALATAISGAPQRRGRHGNIPL</sequence>
<evidence type="ECO:0000313" key="4">
    <source>
        <dbReference type="EMBL" id="MEJ5945694.1"/>
    </source>
</evidence>
<dbReference type="PROSITE" id="PS50980">
    <property type="entry name" value="COA_CT_NTER"/>
    <property type="match status" value="1"/>
</dbReference>
<dbReference type="Proteomes" id="UP001387100">
    <property type="component" value="Unassembled WGS sequence"/>
</dbReference>
<dbReference type="InterPro" id="IPR011763">
    <property type="entry name" value="COA_CT_C"/>
</dbReference>
<dbReference type="Gene3D" id="3.90.226.10">
    <property type="entry name" value="2-enoyl-CoA Hydratase, Chain A, domain 1"/>
    <property type="match status" value="2"/>
</dbReference>
<dbReference type="GO" id="GO:0016740">
    <property type="term" value="F:transferase activity"/>
    <property type="evidence" value="ECO:0007669"/>
    <property type="project" value="UniProtKB-KW"/>
</dbReference>
<dbReference type="InterPro" id="IPR029045">
    <property type="entry name" value="ClpP/crotonase-like_dom_sf"/>
</dbReference>
<keyword evidence="4" id="KW-0808">Transferase</keyword>
<dbReference type="PANTHER" id="PTHR43842">
    <property type="entry name" value="PROPIONYL-COA CARBOXYLASE BETA CHAIN"/>
    <property type="match status" value="1"/>
</dbReference>
<evidence type="ECO:0000259" key="2">
    <source>
        <dbReference type="PROSITE" id="PS50980"/>
    </source>
</evidence>
<dbReference type="SUPFAM" id="SSF52096">
    <property type="entry name" value="ClpP/crotonase"/>
    <property type="match status" value="2"/>
</dbReference>
<feature type="region of interest" description="Disordered" evidence="1">
    <location>
        <begin position="1"/>
        <end position="25"/>
    </location>
</feature>
<dbReference type="InterPro" id="IPR011762">
    <property type="entry name" value="COA_CT_N"/>
</dbReference>
<protein>
    <submittedName>
        <fullName evidence="4">Carboxyl transferase domain-containing protein</fullName>
    </submittedName>
</protein>
<comment type="caution">
    <text evidence="4">The sequence shown here is derived from an EMBL/GenBank/DDBJ whole genome shotgun (WGS) entry which is preliminary data.</text>
</comment>
<dbReference type="InterPro" id="IPR034733">
    <property type="entry name" value="AcCoA_carboxyl_beta"/>
</dbReference>
<reference evidence="4 5" key="1">
    <citation type="journal article" date="2017" name="Int. J. Syst. Evol. Microbiol.">
        <title>Pseudokineococcus basanitobsidens sp. nov., isolated from volcanic rock.</title>
        <authorList>
            <person name="Lee D.W."/>
            <person name="Park M.Y."/>
            <person name="Kim J.J."/>
            <person name="Kim B.S."/>
        </authorList>
    </citation>
    <scope>NUCLEOTIDE SEQUENCE [LARGE SCALE GENOMIC DNA]</scope>
    <source>
        <strain evidence="4 5">DSM 103726</strain>
    </source>
</reference>
<dbReference type="Pfam" id="PF01039">
    <property type="entry name" value="Carboxyl_trans"/>
    <property type="match status" value="1"/>
</dbReference>
<name>A0ABU8RL45_9ACTN</name>
<dbReference type="PROSITE" id="PS50989">
    <property type="entry name" value="COA_CT_CTER"/>
    <property type="match status" value="1"/>
</dbReference>
<dbReference type="InterPro" id="IPR051047">
    <property type="entry name" value="AccD/PCCB"/>
</dbReference>
<evidence type="ECO:0000313" key="5">
    <source>
        <dbReference type="Proteomes" id="UP001387100"/>
    </source>
</evidence>
<proteinExistence type="predicted"/>
<evidence type="ECO:0000259" key="3">
    <source>
        <dbReference type="PROSITE" id="PS50989"/>
    </source>
</evidence>
<feature type="domain" description="CoA carboxyltransferase N-terminal" evidence="2">
    <location>
        <begin position="1"/>
        <end position="231"/>
    </location>
</feature>